<reference evidence="1" key="1">
    <citation type="submission" date="2022-03" db="EMBL/GenBank/DDBJ databases">
        <title>Fererhizobium litorale gen. nov., sp. nov., isolated from sandy sediments of the Sea of Japan seashore.</title>
        <authorList>
            <person name="Romanenko L."/>
            <person name="Kurilenko V."/>
            <person name="Otstavnykh N."/>
            <person name="Svetashev V."/>
            <person name="Tekutyeva L."/>
            <person name="Isaeva M."/>
            <person name="Mikhailov V."/>
        </authorList>
    </citation>
    <scope>NUCLEOTIDE SEQUENCE</scope>
    <source>
        <strain evidence="1">KMM 9576</strain>
    </source>
</reference>
<evidence type="ECO:0000313" key="2">
    <source>
        <dbReference type="Proteomes" id="UP001161580"/>
    </source>
</evidence>
<protein>
    <submittedName>
        <fullName evidence="1">Uncharacterized protein</fullName>
    </submittedName>
</protein>
<gene>
    <name evidence="1" type="ORF">MRS75_10190</name>
</gene>
<keyword evidence="2" id="KW-1185">Reference proteome</keyword>
<dbReference type="AlphaFoldDB" id="A0AAE3QEC4"/>
<proteinExistence type="predicted"/>
<name>A0AAE3QEC4_9HYPH</name>
<dbReference type="EMBL" id="JALDYZ010000004">
    <property type="protein sequence ID" value="MDI7922455.1"/>
    <property type="molecule type" value="Genomic_DNA"/>
</dbReference>
<evidence type="ECO:0000313" key="1">
    <source>
        <dbReference type="EMBL" id="MDI7922455.1"/>
    </source>
</evidence>
<dbReference type="RefSeq" id="WP_311786599.1">
    <property type="nucleotide sequence ID" value="NZ_JALDYY010000005.1"/>
</dbReference>
<sequence>MNRLLKLLSTGIFLFAVAGGGYFLLWSGAFSTSARAERSGRIVINRADEIQRVQEFCRTTKQRSKDSIVQSELTMQFVSSCRSQGYI</sequence>
<organism evidence="1 2">
    <name type="scientific">Ferirhizobium litorale</name>
    <dbReference type="NCBI Taxonomy" id="2927786"/>
    <lineage>
        <taxon>Bacteria</taxon>
        <taxon>Pseudomonadati</taxon>
        <taxon>Pseudomonadota</taxon>
        <taxon>Alphaproteobacteria</taxon>
        <taxon>Hyphomicrobiales</taxon>
        <taxon>Rhizobiaceae</taxon>
        <taxon>Ferirhizobium</taxon>
    </lineage>
</organism>
<dbReference type="Proteomes" id="UP001161580">
    <property type="component" value="Unassembled WGS sequence"/>
</dbReference>
<comment type="caution">
    <text evidence="1">The sequence shown here is derived from an EMBL/GenBank/DDBJ whole genome shotgun (WGS) entry which is preliminary data.</text>
</comment>
<accession>A0AAE3QEC4</accession>